<evidence type="ECO:0000313" key="2">
    <source>
        <dbReference type="EMBL" id="QGN15157.1"/>
    </source>
</evidence>
<reference evidence="2 3" key="2">
    <citation type="submission" date="2019-11" db="EMBL/GenBank/DDBJ databases">
        <authorList>
            <person name="Lu H."/>
        </authorList>
    </citation>
    <scope>NUCLEOTIDE SEQUENCE [LARGE SCALE GENOMIC DNA]</scope>
    <source>
        <strain evidence="2 3">FIM1</strain>
    </source>
</reference>
<feature type="chain" id="PRO_5045697898" description="Secreted protein" evidence="1">
    <location>
        <begin position="28"/>
        <end position="76"/>
    </location>
</feature>
<accession>A0ABX6EVQ0</accession>
<proteinExistence type="predicted"/>
<sequence length="76" mass="9132">MLLTLKSVTKFLLLTLVLNLALKLARAPLLRCVYNFLTTCPRESDVCIFWWQRWPFLEPWIWSTLDYIEARQRSQT</sequence>
<reference evidence="2 3" key="1">
    <citation type="submission" date="2016-03" db="EMBL/GenBank/DDBJ databases">
        <title>How can Kluyveromyces marxianus grow so fast - potential evolutionary course in Saccharomyces Complex revealed by comparative genomics.</title>
        <authorList>
            <person name="Mo W."/>
            <person name="Lu W."/>
            <person name="Yang X."/>
            <person name="Qi J."/>
            <person name="Lv H."/>
        </authorList>
    </citation>
    <scope>NUCLEOTIDE SEQUENCE [LARGE SCALE GENOMIC DNA]</scope>
    <source>
        <strain evidence="2 3">FIM1</strain>
    </source>
</reference>
<gene>
    <name evidence="2" type="ORF">FIM1_1844</name>
</gene>
<dbReference type="EMBL" id="CP015056">
    <property type="protein sequence ID" value="QGN15157.1"/>
    <property type="molecule type" value="Genomic_DNA"/>
</dbReference>
<dbReference type="Proteomes" id="UP000422736">
    <property type="component" value="Chromosome 3"/>
</dbReference>
<keyword evidence="1" id="KW-0732">Signal</keyword>
<keyword evidence="3" id="KW-1185">Reference proteome</keyword>
<evidence type="ECO:0008006" key="4">
    <source>
        <dbReference type="Google" id="ProtNLM"/>
    </source>
</evidence>
<evidence type="ECO:0000313" key="3">
    <source>
        <dbReference type="Proteomes" id="UP000422736"/>
    </source>
</evidence>
<name>A0ABX6EVQ0_KLUMA</name>
<protein>
    <recommendedName>
        <fullName evidence="4">Secreted protein</fullName>
    </recommendedName>
</protein>
<evidence type="ECO:0000256" key="1">
    <source>
        <dbReference type="SAM" id="SignalP"/>
    </source>
</evidence>
<feature type="signal peptide" evidence="1">
    <location>
        <begin position="1"/>
        <end position="27"/>
    </location>
</feature>
<organism evidence="2 3">
    <name type="scientific">Kluyveromyces marxianus</name>
    <name type="common">Yeast</name>
    <name type="synonym">Candida kefyr</name>
    <dbReference type="NCBI Taxonomy" id="4911"/>
    <lineage>
        <taxon>Eukaryota</taxon>
        <taxon>Fungi</taxon>
        <taxon>Dikarya</taxon>
        <taxon>Ascomycota</taxon>
        <taxon>Saccharomycotina</taxon>
        <taxon>Saccharomycetes</taxon>
        <taxon>Saccharomycetales</taxon>
        <taxon>Saccharomycetaceae</taxon>
        <taxon>Kluyveromyces</taxon>
    </lineage>
</organism>